<dbReference type="EMBL" id="CM001219">
    <property type="protein sequence ID" value="AES68946.1"/>
    <property type="molecule type" value="Genomic_DNA"/>
</dbReference>
<protein>
    <submittedName>
        <fullName evidence="1">Serine/Threonine-kinase, putative</fullName>
    </submittedName>
</protein>
<evidence type="ECO:0000313" key="2">
    <source>
        <dbReference type="EnsemblPlants" id="AES68946"/>
    </source>
</evidence>
<dbReference type="HOGENOM" id="CLU_2530875_0_0_1"/>
<proteinExistence type="predicted"/>
<dbReference type="EnsemblPlants" id="AES68946">
    <property type="protein sequence ID" value="AES68946"/>
    <property type="gene ID" value="MTR_3g019380"/>
</dbReference>
<organism evidence="1 3">
    <name type="scientific">Medicago truncatula</name>
    <name type="common">Barrel medic</name>
    <name type="synonym">Medicago tribuloides</name>
    <dbReference type="NCBI Taxonomy" id="3880"/>
    <lineage>
        <taxon>Eukaryota</taxon>
        <taxon>Viridiplantae</taxon>
        <taxon>Streptophyta</taxon>
        <taxon>Embryophyta</taxon>
        <taxon>Tracheophyta</taxon>
        <taxon>Spermatophyta</taxon>
        <taxon>Magnoliopsida</taxon>
        <taxon>eudicotyledons</taxon>
        <taxon>Gunneridae</taxon>
        <taxon>Pentapetalae</taxon>
        <taxon>rosids</taxon>
        <taxon>fabids</taxon>
        <taxon>Fabales</taxon>
        <taxon>Fabaceae</taxon>
        <taxon>Papilionoideae</taxon>
        <taxon>50 kb inversion clade</taxon>
        <taxon>NPAAA clade</taxon>
        <taxon>Hologalegina</taxon>
        <taxon>IRL clade</taxon>
        <taxon>Trifolieae</taxon>
        <taxon>Medicago</taxon>
    </lineage>
</organism>
<accession>G7IYX2</accession>
<name>G7IYX2_MEDTR</name>
<evidence type="ECO:0000313" key="1">
    <source>
        <dbReference type="EMBL" id="AES68946.1"/>
    </source>
</evidence>
<dbReference type="Proteomes" id="UP000002051">
    <property type="component" value="Chromosome 3"/>
</dbReference>
<gene>
    <name evidence="1" type="ordered locus">MTR_3g019380</name>
</gene>
<evidence type="ECO:0000313" key="3">
    <source>
        <dbReference type="Proteomes" id="UP000002051"/>
    </source>
</evidence>
<dbReference type="PaxDb" id="3880-AES68946"/>
<keyword evidence="3" id="KW-1185">Reference proteome</keyword>
<reference evidence="1 3" key="2">
    <citation type="journal article" date="2014" name="BMC Genomics">
        <title>An improved genome release (version Mt4.0) for the model legume Medicago truncatula.</title>
        <authorList>
            <person name="Tang H."/>
            <person name="Krishnakumar V."/>
            <person name="Bidwell S."/>
            <person name="Rosen B."/>
            <person name="Chan A."/>
            <person name="Zhou S."/>
            <person name="Gentzbittel L."/>
            <person name="Childs K.L."/>
            <person name="Yandell M."/>
            <person name="Gundlach H."/>
            <person name="Mayer K.F."/>
            <person name="Schwartz D.C."/>
            <person name="Town C.D."/>
        </authorList>
    </citation>
    <scope>GENOME REANNOTATION</scope>
    <source>
        <strain evidence="1">A17</strain>
        <strain evidence="2 3">cv. Jemalong A17</strain>
    </source>
</reference>
<sequence>MSYVVLMLNGEKLLPKPCQPGFYTGTVHHPIQVESSSRSTRDCSQNETSLSMLEAWYKTNWRQGTEFLSLTKSQHNFLSHVQAV</sequence>
<dbReference type="AlphaFoldDB" id="G7IYX2"/>
<reference evidence="1 3" key="1">
    <citation type="journal article" date="2011" name="Nature">
        <title>The Medicago genome provides insight into the evolution of rhizobial symbioses.</title>
        <authorList>
            <person name="Young N.D."/>
            <person name="Debelle F."/>
            <person name="Oldroyd G.E."/>
            <person name="Geurts R."/>
            <person name="Cannon S.B."/>
            <person name="Udvardi M.K."/>
            <person name="Benedito V.A."/>
            <person name="Mayer K.F."/>
            <person name="Gouzy J."/>
            <person name="Schoof H."/>
            <person name="Van de Peer Y."/>
            <person name="Proost S."/>
            <person name="Cook D.R."/>
            <person name="Meyers B.C."/>
            <person name="Spannagl M."/>
            <person name="Cheung F."/>
            <person name="De Mita S."/>
            <person name="Krishnakumar V."/>
            <person name="Gundlach H."/>
            <person name="Zhou S."/>
            <person name="Mudge J."/>
            <person name="Bharti A.K."/>
            <person name="Murray J.D."/>
            <person name="Naoumkina M.A."/>
            <person name="Rosen B."/>
            <person name="Silverstein K.A."/>
            <person name="Tang H."/>
            <person name="Rombauts S."/>
            <person name="Zhao P.X."/>
            <person name="Zhou P."/>
            <person name="Barbe V."/>
            <person name="Bardou P."/>
            <person name="Bechner M."/>
            <person name="Bellec A."/>
            <person name="Berger A."/>
            <person name="Berges H."/>
            <person name="Bidwell S."/>
            <person name="Bisseling T."/>
            <person name="Choisne N."/>
            <person name="Couloux A."/>
            <person name="Denny R."/>
            <person name="Deshpande S."/>
            <person name="Dai X."/>
            <person name="Doyle J.J."/>
            <person name="Dudez A.M."/>
            <person name="Farmer A.D."/>
            <person name="Fouteau S."/>
            <person name="Franken C."/>
            <person name="Gibelin C."/>
            <person name="Gish J."/>
            <person name="Goldstein S."/>
            <person name="Gonzalez A.J."/>
            <person name="Green P.J."/>
            <person name="Hallab A."/>
            <person name="Hartog M."/>
            <person name="Hua A."/>
            <person name="Humphray S.J."/>
            <person name="Jeong D.H."/>
            <person name="Jing Y."/>
            <person name="Jocker A."/>
            <person name="Kenton S.M."/>
            <person name="Kim D.J."/>
            <person name="Klee K."/>
            <person name="Lai H."/>
            <person name="Lang C."/>
            <person name="Lin S."/>
            <person name="Macmil S.L."/>
            <person name="Magdelenat G."/>
            <person name="Matthews L."/>
            <person name="McCorrison J."/>
            <person name="Monaghan E.L."/>
            <person name="Mun J.H."/>
            <person name="Najar F.Z."/>
            <person name="Nicholson C."/>
            <person name="Noirot C."/>
            <person name="O'Bleness M."/>
            <person name="Paule C.R."/>
            <person name="Poulain J."/>
            <person name="Prion F."/>
            <person name="Qin B."/>
            <person name="Qu C."/>
            <person name="Retzel E.F."/>
            <person name="Riddle C."/>
            <person name="Sallet E."/>
            <person name="Samain S."/>
            <person name="Samson N."/>
            <person name="Sanders I."/>
            <person name="Saurat O."/>
            <person name="Scarpelli C."/>
            <person name="Schiex T."/>
            <person name="Segurens B."/>
            <person name="Severin A.J."/>
            <person name="Sherrier D.J."/>
            <person name="Shi R."/>
            <person name="Sims S."/>
            <person name="Singer S.R."/>
            <person name="Sinharoy S."/>
            <person name="Sterck L."/>
            <person name="Viollet A."/>
            <person name="Wang B.B."/>
            <person name="Wang K."/>
            <person name="Wang M."/>
            <person name="Wang X."/>
            <person name="Warfsmann J."/>
            <person name="Weissenbach J."/>
            <person name="White D.D."/>
            <person name="White J.D."/>
            <person name="Wiley G.B."/>
            <person name="Wincker P."/>
            <person name="Xing Y."/>
            <person name="Yang L."/>
            <person name="Yao Z."/>
            <person name="Ying F."/>
            <person name="Zhai J."/>
            <person name="Zhou L."/>
            <person name="Zuber A."/>
            <person name="Denarie J."/>
            <person name="Dixon R.A."/>
            <person name="May G.D."/>
            <person name="Schwartz D.C."/>
            <person name="Rogers J."/>
            <person name="Quetier F."/>
            <person name="Town C.D."/>
            <person name="Roe B.A."/>
        </authorList>
    </citation>
    <scope>NUCLEOTIDE SEQUENCE [LARGE SCALE GENOMIC DNA]</scope>
    <source>
        <strain evidence="1">A17</strain>
        <strain evidence="2 3">cv. Jemalong A17</strain>
    </source>
</reference>
<reference evidence="2" key="3">
    <citation type="submission" date="2015-04" db="UniProtKB">
        <authorList>
            <consortium name="EnsemblPlants"/>
        </authorList>
    </citation>
    <scope>IDENTIFICATION</scope>
    <source>
        <strain evidence="2">cv. Jemalong A17</strain>
    </source>
</reference>
<dbReference type="OMA" id="HKQCSAN"/>